<keyword evidence="2" id="KW-1185">Reference proteome</keyword>
<dbReference type="KEGG" id="nse:NSE_0418"/>
<reference evidence="1 2" key="1">
    <citation type="journal article" date="2006" name="PLoS Genet.">
        <title>Comparative genomics of emerging human ehrlichiosis agents.</title>
        <authorList>
            <person name="Dunning Hotopp J.C."/>
            <person name="Lin M."/>
            <person name="Madupu R."/>
            <person name="Crabtree J."/>
            <person name="Angiuoli S.V."/>
            <person name="Eisen J.A."/>
            <person name="Seshadri R."/>
            <person name="Ren Q."/>
            <person name="Wu M."/>
            <person name="Utterback T.R."/>
            <person name="Smith S."/>
            <person name="Lewis M."/>
            <person name="Khouri H."/>
            <person name="Zhang C."/>
            <person name="Niu H."/>
            <person name="Lin Q."/>
            <person name="Ohashi N."/>
            <person name="Zhi N."/>
            <person name="Nelson W."/>
            <person name="Brinkac L.M."/>
            <person name="Dodson R.J."/>
            <person name="Rosovitz M.J."/>
            <person name="Sundaram J."/>
            <person name="Daugherty S.C."/>
            <person name="Davidsen T."/>
            <person name="Durkin A.S."/>
            <person name="Gwinn M."/>
            <person name="Haft D.H."/>
            <person name="Selengut J.D."/>
            <person name="Sullivan S.A."/>
            <person name="Zafar N."/>
            <person name="Zhou L."/>
            <person name="Benahmed F."/>
            <person name="Forberger H."/>
            <person name="Halpin R."/>
            <person name="Mulligan S."/>
            <person name="Robinson J."/>
            <person name="White O."/>
            <person name="Rikihisa Y."/>
            <person name="Tettelin H."/>
        </authorList>
    </citation>
    <scope>NUCLEOTIDE SEQUENCE [LARGE SCALE GENOMIC DNA]</scope>
    <source>
        <strain evidence="2">ATCC VR-367 / Miyayama</strain>
    </source>
</reference>
<dbReference type="STRING" id="222891.NSE_0418"/>
<dbReference type="Proteomes" id="UP000001942">
    <property type="component" value="Chromosome"/>
</dbReference>
<dbReference type="AlphaFoldDB" id="Q2GDZ2"/>
<protein>
    <submittedName>
        <fullName evidence="1">Uncharacterized protein</fullName>
    </submittedName>
</protein>
<organism evidence="1 2">
    <name type="scientific">Ehrlichia sennetsu (strain ATCC VR-367 / Miyayama)</name>
    <name type="common">Neorickettsia sennetsu</name>
    <dbReference type="NCBI Taxonomy" id="222891"/>
    <lineage>
        <taxon>Bacteria</taxon>
        <taxon>Pseudomonadati</taxon>
        <taxon>Pseudomonadota</taxon>
        <taxon>Alphaproteobacteria</taxon>
        <taxon>Rickettsiales</taxon>
        <taxon>Anaplasmataceae</taxon>
        <taxon>Ehrlichia</taxon>
    </lineage>
</organism>
<name>Q2GDZ2_EHRS3</name>
<accession>Q2GDZ2</accession>
<sequence length="49" mass="5902">MVLFHVLIEKVRLLYESHLFSSAFSRLYESKYLDLLRENKHQDLSAFLT</sequence>
<dbReference type="EMBL" id="CP000237">
    <property type="protein sequence ID" value="ABD45635.1"/>
    <property type="molecule type" value="Genomic_DNA"/>
</dbReference>
<proteinExistence type="predicted"/>
<gene>
    <name evidence="1" type="ordered locus">NSE_0418</name>
</gene>
<evidence type="ECO:0000313" key="2">
    <source>
        <dbReference type="Proteomes" id="UP000001942"/>
    </source>
</evidence>
<dbReference type="HOGENOM" id="CLU_3138219_0_0_5"/>
<evidence type="ECO:0000313" key="1">
    <source>
        <dbReference type="EMBL" id="ABD45635.1"/>
    </source>
</evidence>